<evidence type="ECO:0000256" key="1">
    <source>
        <dbReference type="ARBA" id="ARBA00000156"/>
    </source>
</evidence>
<feature type="transmembrane region" description="Helical" evidence="8">
    <location>
        <begin position="245"/>
        <end position="263"/>
    </location>
</feature>
<evidence type="ECO:0000256" key="5">
    <source>
        <dbReference type="ARBA" id="ARBA00022801"/>
    </source>
</evidence>
<protein>
    <recommendedName>
        <fullName evidence="8">RHOMBOID-like protein</fullName>
        <ecNumber evidence="8">3.4.21.105</ecNumber>
    </recommendedName>
</protein>
<dbReference type="FunFam" id="1.20.1540.10:FF:000019">
    <property type="entry name" value="RHOMBOID-like protein"/>
    <property type="match status" value="1"/>
</dbReference>
<keyword evidence="4 8" id="KW-0812">Transmembrane</keyword>
<name>A0A9Q0CXZ6_9POAL</name>
<evidence type="ECO:0000256" key="3">
    <source>
        <dbReference type="ARBA" id="ARBA00009045"/>
    </source>
</evidence>
<comment type="similarity">
    <text evidence="3 8">Belongs to the peptidase S54 family.</text>
</comment>
<keyword evidence="8" id="KW-0720">Serine protease</keyword>
<gene>
    <name evidence="11" type="ORF">LUZ63_002005</name>
</gene>
<dbReference type="Pfam" id="PF01694">
    <property type="entry name" value="Rhomboid"/>
    <property type="match status" value="1"/>
</dbReference>
<keyword evidence="5 8" id="KW-0378">Hydrolase</keyword>
<dbReference type="OrthoDB" id="418595at2759"/>
<dbReference type="PANTHER" id="PTHR22936:SF31">
    <property type="entry name" value="RHOMBOID-LIKE PROTEIN"/>
    <property type="match status" value="1"/>
</dbReference>
<evidence type="ECO:0000256" key="7">
    <source>
        <dbReference type="ARBA" id="ARBA00023136"/>
    </source>
</evidence>
<dbReference type="EMBL" id="JAMQYH010000001">
    <property type="protein sequence ID" value="KAJ1702226.1"/>
    <property type="molecule type" value="Genomic_DNA"/>
</dbReference>
<feature type="transmembrane region" description="Helical" evidence="8">
    <location>
        <begin position="283"/>
        <end position="308"/>
    </location>
</feature>
<dbReference type="EC" id="3.4.21.105" evidence="8"/>
<dbReference type="Gene3D" id="1.20.1540.10">
    <property type="entry name" value="Rhomboid-like"/>
    <property type="match status" value="1"/>
</dbReference>
<feature type="transmembrane region" description="Helical" evidence="8">
    <location>
        <begin position="53"/>
        <end position="72"/>
    </location>
</feature>
<dbReference type="GO" id="GO:0006508">
    <property type="term" value="P:proteolysis"/>
    <property type="evidence" value="ECO:0007669"/>
    <property type="project" value="UniProtKB-KW"/>
</dbReference>
<comment type="catalytic activity">
    <reaction evidence="1 8">
        <text>Cleaves type-1 transmembrane domains using a catalytic dyad composed of serine and histidine that are contributed by different transmembrane domains.</text>
        <dbReference type="EC" id="3.4.21.105"/>
    </reaction>
</comment>
<comment type="subcellular location">
    <subcellularLocation>
        <location evidence="2 8">Membrane</location>
        <topology evidence="2 8">Multi-pass membrane protein</topology>
    </subcellularLocation>
</comment>
<evidence type="ECO:0000259" key="10">
    <source>
        <dbReference type="Pfam" id="PF01694"/>
    </source>
</evidence>
<feature type="transmembrane region" description="Helical" evidence="8">
    <location>
        <begin position="135"/>
        <end position="156"/>
    </location>
</feature>
<feature type="transmembrane region" description="Helical" evidence="8">
    <location>
        <begin position="192"/>
        <end position="210"/>
    </location>
</feature>
<dbReference type="InterPro" id="IPR035952">
    <property type="entry name" value="Rhomboid-like_sf"/>
</dbReference>
<dbReference type="InterPro" id="IPR022764">
    <property type="entry name" value="Peptidase_S54_rhomboid_dom"/>
</dbReference>
<proteinExistence type="inferred from homology"/>
<evidence type="ECO:0000256" key="9">
    <source>
        <dbReference type="SAM" id="MobiDB-lite"/>
    </source>
</evidence>
<reference evidence="11" key="1">
    <citation type="journal article" date="2022" name="Cell">
        <title>Repeat-based holocentromeres influence genome architecture and karyotype evolution.</title>
        <authorList>
            <person name="Hofstatter P.G."/>
            <person name="Thangavel G."/>
            <person name="Lux T."/>
            <person name="Neumann P."/>
            <person name="Vondrak T."/>
            <person name="Novak P."/>
            <person name="Zhang M."/>
            <person name="Costa L."/>
            <person name="Castellani M."/>
            <person name="Scott A."/>
            <person name="Toegelov H."/>
            <person name="Fuchs J."/>
            <person name="Mata-Sucre Y."/>
            <person name="Dias Y."/>
            <person name="Vanzela A.L.L."/>
            <person name="Huettel B."/>
            <person name="Almeida C.C.S."/>
            <person name="Simkova H."/>
            <person name="Souza G."/>
            <person name="Pedrosa-Harand A."/>
            <person name="Macas J."/>
            <person name="Mayer K.F.X."/>
            <person name="Houben A."/>
            <person name="Marques A."/>
        </authorList>
    </citation>
    <scope>NUCLEOTIDE SEQUENCE</scope>
    <source>
        <strain evidence="11">RhyBre1mFocal</strain>
    </source>
</reference>
<keyword evidence="6 8" id="KW-1133">Transmembrane helix</keyword>
<accession>A0A9Q0CXZ6</accession>
<dbReference type="InterPro" id="IPR002610">
    <property type="entry name" value="Peptidase_S54_rhomboid-like"/>
</dbReference>
<feature type="domain" description="Peptidase S54 rhomboid" evidence="10">
    <location>
        <begin position="126"/>
        <end position="262"/>
    </location>
</feature>
<feature type="transmembrane region" description="Helical" evidence="8">
    <location>
        <begin position="168"/>
        <end position="186"/>
    </location>
</feature>
<keyword evidence="12" id="KW-1185">Reference proteome</keyword>
<dbReference type="GO" id="GO:0004252">
    <property type="term" value="F:serine-type endopeptidase activity"/>
    <property type="evidence" value="ECO:0007669"/>
    <property type="project" value="InterPro"/>
</dbReference>
<dbReference type="GO" id="GO:0012505">
    <property type="term" value="C:endomembrane system"/>
    <property type="evidence" value="ECO:0007669"/>
    <property type="project" value="UniProtKB-ARBA"/>
</dbReference>
<dbReference type="SUPFAM" id="SSF144091">
    <property type="entry name" value="Rhomboid-like"/>
    <property type="match status" value="1"/>
</dbReference>
<evidence type="ECO:0000256" key="6">
    <source>
        <dbReference type="ARBA" id="ARBA00022989"/>
    </source>
</evidence>
<evidence type="ECO:0000313" key="11">
    <source>
        <dbReference type="EMBL" id="KAJ1702226.1"/>
    </source>
</evidence>
<feature type="transmembrane region" description="Helical" evidence="8">
    <location>
        <begin position="222"/>
        <end position="239"/>
    </location>
</feature>
<keyword evidence="7 8" id="KW-0472">Membrane</keyword>
<evidence type="ECO:0000256" key="2">
    <source>
        <dbReference type="ARBA" id="ARBA00004141"/>
    </source>
</evidence>
<evidence type="ECO:0000256" key="4">
    <source>
        <dbReference type="ARBA" id="ARBA00022692"/>
    </source>
</evidence>
<sequence>MTDASNHSDVEYGQRVPPPPGRPAPRYGNGIHVPAPPFYNDPKALQERTYKPWFVPTVVVVEVIVFVFEMVVNNCPGHDSVYGSCVAPFLHRLSFQPWKENPLLGPTSDTLEKMGALDWNKVVHQNQGWRLVSCMWLHAGLIHLLANMICLIFIGVRLEQQFGFLRVAPIYLISGFGGSVLSALFIQNNISVGASGALFGILGAMLAELLTNWTIYTNRVAALLNILIIAAINLALGILPHVDNFAHIGGFLSGFLLGFILLLEPQYEWVKVRGRASVSKYAIYQIILAVVAAILLAAGLAVGLLALFNGKNGNDHCGWCHYLTCVPTSSWKCNS</sequence>
<dbReference type="PANTHER" id="PTHR22936">
    <property type="entry name" value="RHOMBOID-RELATED"/>
    <property type="match status" value="1"/>
</dbReference>
<feature type="region of interest" description="Disordered" evidence="9">
    <location>
        <begin position="1"/>
        <end position="27"/>
    </location>
</feature>
<dbReference type="Proteomes" id="UP001151287">
    <property type="component" value="Unassembled WGS sequence"/>
</dbReference>
<dbReference type="AlphaFoldDB" id="A0A9Q0CXZ6"/>
<evidence type="ECO:0000256" key="8">
    <source>
        <dbReference type="RuleBase" id="RU362115"/>
    </source>
</evidence>
<feature type="compositionally biased region" description="Basic and acidic residues" evidence="9">
    <location>
        <begin position="1"/>
        <end position="12"/>
    </location>
</feature>
<evidence type="ECO:0000313" key="12">
    <source>
        <dbReference type="Proteomes" id="UP001151287"/>
    </source>
</evidence>
<keyword evidence="8" id="KW-0645">Protease</keyword>
<dbReference type="GO" id="GO:0005737">
    <property type="term" value="C:cytoplasm"/>
    <property type="evidence" value="ECO:0007669"/>
    <property type="project" value="UniProtKB-ARBA"/>
</dbReference>
<comment type="caution">
    <text evidence="11">The sequence shown here is derived from an EMBL/GenBank/DDBJ whole genome shotgun (WGS) entry which is preliminary data.</text>
</comment>
<organism evidence="11 12">
    <name type="scientific">Rhynchospora breviuscula</name>
    <dbReference type="NCBI Taxonomy" id="2022672"/>
    <lineage>
        <taxon>Eukaryota</taxon>
        <taxon>Viridiplantae</taxon>
        <taxon>Streptophyta</taxon>
        <taxon>Embryophyta</taxon>
        <taxon>Tracheophyta</taxon>
        <taxon>Spermatophyta</taxon>
        <taxon>Magnoliopsida</taxon>
        <taxon>Liliopsida</taxon>
        <taxon>Poales</taxon>
        <taxon>Cyperaceae</taxon>
        <taxon>Cyperoideae</taxon>
        <taxon>Rhynchosporeae</taxon>
        <taxon>Rhynchospora</taxon>
    </lineage>
</organism>
<comment type="function">
    <text evidence="8">Serine protease involved in intramembrane proteolysis.</text>
</comment>
<dbReference type="GO" id="GO:0016020">
    <property type="term" value="C:membrane"/>
    <property type="evidence" value="ECO:0007669"/>
    <property type="project" value="UniProtKB-SubCell"/>
</dbReference>